<comment type="caution">
    <text evidence="1">The sequence shown here is derived from an EMBL/GenBank/DDBJ whole genome shotgun (WGS) entry which is preliminary data.</text>
</comment>
<name>A0A4Y2J452_ARAVE</name>
<gene>
    <name evidence="1" type="ORF">AVEN_275326_1</name>
</gene>
<evidence type="ECO:0000313" key="2">
    <source>
        <dbReference type="Proteomes" id="UP000499080"/>
    </source>
</evidence>
<accession>A0A4Y2J452</accession>
<keyword evidence="2" id="KW-1185">Reference proteome</keyword>
<dbReference type="OrthoDB" id="10465972at2759"/>
<dbReference type="EMBL" id="BGPR01003201">
    <property type="protein sequence ID" value="GBM84983.1"/>
    <property type="molecule type" value="Genomic_DNA"/>
</dbReference>
<organism evidence="1 2">
    <name type="scientific">Araneus ventricosus</name>
    <name type="common">Orbweaver spider</name>
    <name type="synonym">Epeira ventricosa</name>
    <dbReference type="NCBI Taxonomy" id="182803"/>
    <lineage>
        <taxon>Eukaryota</taxon>
        <taxon>Metazoa</taxon>
        <taxon>Ecdysozoa</taxon>
        <taxon>Arthropoda</taxon>
        <taxon>Chelicerata</taxon>
        <taxon>Arachnida</taxon>
        <taxon>Araneae</taxon>
        <taxon>Araneomorphae</taxon>
        <taxon>Entelegynae</taxon>
        <taxon>Araneoidea</taxon>
        <taxon>Araneidae</taxon>
        <taxon>Araneus</taxon>
    </lineage>
</organism>
<proteinExistence type="predicted"/>
<reference evidence="1 2" key="1">
    <citation type="journal article" date="2019" name="Sci. Rep.">
        <title>Orb-weaving spider Araneus ventricosus genome elucidates the spidroin gene catalogue.</title>
        <authorList>
            <person name="Kono N."/>
            <person name="Nakamura H."/>
            <person name="Ohtoshi R."/>
            <person name="Moran D.A.P."/>
            <person name="Shinohara A."/>
            <person name="Yoshida Y."/>
            <person name="Fujiwara M."/>
            <person name="Mori M."/>
            <person name="Tomita M."/>
            <person name="Arakawa K."/>
        </authorList>
    </citation>
    <scope>NUCLEOTIDE SEQUENCE [LARGE SCALE GENOMIC DNA]</scope>
</reference>
<sequence length="105" mass="12046">MGLGPLGLCNIHLPPIPRHQRFLTVNNGVHRGTLHSNLSSHEGPVHLHSPKSKEDYIRSLDIRLYLLQSLAVSHQNATNLLQRIRKYGNLYLRIIQESLRWLLPC</sequence>
<dbReference type="AlphaFoldDB" id="A0A4Y2J452"/>
<dbReference type="Proteomes" id="UP000499080">
    <property type="component" value="Unassembled WGS sequence"/>
</dbReference>
<evidence type="ECO:0000313" key="1">
    <source>
        <dbReference type="EMBL" id="GBM84983.1"/>
    </source>
</evidence>
<protein>
    <submittedName>
        <fullName evidence="1">Uncharacterized protein</fullName>
    </submittedName>
</protein>